<dbReference type="InterPro" id="IPR013538">
    <property type="entry name" value="ASHA1/2-like_C"/>
</dbReference>
<comment type="similarity">
    <text evidence="1">Belongs to the AHA1 family.</text>
</comment>
<evidence type="ECO:0000313" key="4">
    <source>
        <dbReference type="Proteomes" id="UP001501521"/>
    </source>
</evidence>
<protein>
    <submittedName>
        <fullName evidence="3">SRPBCC domain-containing protein</fullName>
    </submittedName>
</protein>
<proteinExistence type="inferred from homology"/>
<dbReference type="Pfam" id="PF08327">
    <property type="entry name" value="AHSA1"/>
    <property type="match status" value="1"/>
</dbReference>
<evidence type="ECO:0000259" key="2">
    <source>
        <dbReference type="Pfam" id="PF08327"/>
    </source>
</evidence>
<dbReference type="SUPFAM" id="SSF55961">
    <property type="entry name" value="Bet v1-like"/>
    <property type="match status" value="1"/>
</dbReference>
<name>A0ABP9EUZ0_9ACTN</name>
<dbReference type="InterPro" id="IPR023393">
    <property type="entry name" value="START-like_dom_sf"/>
</dbReference>
<comment type="caution">
    <text evidence="3">The sequence shown here is derived from an EMBL/GenBank/DDBJ whole genome shotgun (WGS) entry which is preliminary data.</text>
</comment>
<dbReference type="RefSeq" id="WP_345577133.1">
    <property type="nucleotide sequence ID" value="NZ_BAABLV010000001.1"/>
</dbReference>
<sequence>MSDLQVYTVYIKAPKDKVWEAITTPEYTRKWGYGGDIDVELTPGGRYRNLSTDEMKAMGMGDVAVEGEVVDVEAPNRLALSWQPTWMPGLAATLLTWELTEYPGGLTKVVLTHDLSAAPGSGAEFAGGHDPAQGGGGWPWVLSDLKTLLESGSNMSA</sequence>
<evidence type="ECO:0000313" key="3">
    <source>
        <dbReference type="EMBL" id="GAA4887943.1"/>
    </source>
</evidence>
<dbReference type="Gene3D" id="3.30.530.20">
    <property type="match status" value="1"/>
</dbReference>
<keyword evidence="4" id="KW-1185">Reference proteome</keyword>
<organism evidence="3 4">
    <name type="scientific">Tessaracoccus lubricantis</name>
    <dbReference type="NCBI Taxonomy" id="545543"/>
    <lineage>
        <taxon>Bacteria</taxon>
        <taxon>Bacillati</taxon>
        <taxon>Actinomycetota</taxon>
        <taxon>Actinomycetes</taxon>
        <taxon>Propionibacteriales</taxon>
        <taxon>Propionibacteriaceae</taxon>
        <taxon>Tessaracoccus</taxon>
    </lineage>
</organism>
<gene>
    <name evidence="3" type="ORF">GCM10025789_00110</name>
</gene>
<evidence type="ECO:0000256" key="1">
    <source>
        <dbReference type="ARBA" id="ARBA00006817"/>
    </source>
</evidence>
<reference evidence="4" key="1">
    <citation type="journal article" date="2019" name="Int. J. Syst. Evol. Microbiol.">
        <title>The Global Catalogue of Microorganisms (GCM) 10K type strain sequencing project: providing services to taxonomists for standard genome sequencing and annotation.</title>
        <authorList>
            <consortium name="The Broad Institute Genomics Platform"/>
            <consortium name="The Broad Institute Genome Sequencing Center for Infectious Disease"/>
            <person name="Wu L."/>
            <person name="Ma J."/>
        </authorList>
    </citation>
    <scope>NUCLEOTIDE SEQUENCE [LARGE SCALE GENOMIC DNA]</scope>
    <source>
        <strain evidence="4">JCM 19125</strain>
    </source>
</reference>
<feature type="domain" description="Activator of Hsp90 ATPase homologue 1/2-like C-terminal" evidence="2">
    <location>
        <begin position="12"/>
        <end position="150"/>
    </location>
</feature>
<dbReference type="EMBL" id="BAABLV010000001">
    <property type="protein sequence ID" value="GAA4887943.1"/>
    <property type="molecule type" value="Genomic_DNA"/>
</dbReference>
<dbReference type="Proteomes" id="UP001501521">
    <property type="component" value="Unassembled WGS sequence"/>
</dbReference>
<accession>A0ABP9EUZ0</accession>